<dbReference type="PANTHER" id="PTHR11407">
    <property type="entry name" value="LYSOZYME C"/>
    <property type="match status" value="1"/>
</dbReference>
<keyword evidence="2" id="KW-0929">Antimicrobial</keyword>
<dbReference type="AlphaFoldDB" id="A0A2D0Q1X5"/>
<dbReference type="KEGG" id="ipu:108258544"/>
<dbReference type="InterPro" id="IPR019799">
    <property type="entry name" value="Glyco_hydro_22_CS"/>
</dbReference>
<feature type="chain" id="PRO_5039918900" description="lysozyme" evidence="5">
    <location>
        <begin position="22"/>
        <end position="339"/>
    </location>
</feature>
<dbReference type="GeneID" id="108258544"/>
<dbReference type="PANTHER" id="PTHR11407:SF63">
    <property type="entry name" value="LYSOZYME C"/>
    <property type="match status" value="1"/>
</dbReference>
<feature type="compositionally biased region" description="Pro residues" evidence="4">
    <location>
        <begin position="160"/>
        <end position="172"/>
    </location>
</feature>
<dbReference type="SMART" id="SM00263">
    <property type="entry name" value="LYZ1"/>
    <property type="match status" value="1"/>
</dbReference>
<dbReference type="PROSITE" id="PS00128">
    <property type="entry name" value="GLYCOSYL_HYDROL_F22_1"/>
    <property type="match status" value="1"/>
</dbReference>
<evidence type="ECO:0000259" key="6">
    <source>
        <dbReference type="PROSITE" id="PS00128"/>
    </source>
</evidence>
<reference evidence="8" key="2">
    <citation type="submission" date="2025-08" db="UniProtKB">
        <authorList>
            <consortium name="RefSeq"/>
        </authorList>
    </citation>
    <scope>IDENTIFICATION</scope>
    <source>
        <tissue evidence="8">Blood</tissue>
    </source>
</reference>
<keyword evidence="2" id="KW-0081">Bacteriolytic enzyme</keyword>
<evidence type="ECO:0000256" key="5">
    <source>
        <dbReference type="SAM" id="SignalP"/>
    </source>
</evidence>
<dbReference type="InterPro" id="IPR023346">
    <property type="entry name" value="Lysozyme-like_dom_sf"/>
</dbReference>
<dbReference type="GO" id="GO:0031640">
    <property type="term" value="P:killing of cells of another organism"/>
    <property type="evidence" value="ECO:0007669"/>
    <property type="project" value="UniProtKB-KW"/>
</dbReference>
<feature type="compositionally biased region" description="Polar residues" evidence="4">
    <location>
        <begin position="134"/>
        <end position="153"/>
    </location>
</feature>
<dbReference type="GO" id="GO:0042742">
    <property type="term" value="P:defense response to bacterium"/>
    <property type="evidence" value="ECO:0007669"/>
    <property type="project" value="UniProtKB-KW"/>
</dbReference>
<keyword evidence="3" id="KW-1015">Disulfide bond</keyword>
<protein>
    <recommendedName>
        <fullName evidence="1">lysozyme</fullName>
        <ecNumber evidence="1">3.2.1.17</ecNumber>
    </recommendedName>
</protein>
<dbReference type="RefSeq" id="XP_017312733.2">
    <property type="nucleotide sequence ID" value="XM_017457244.3"/>
</dbReference>
<evidence type="ECO:0000256" key="1">
    <source>
        <dbReference type="ARBA" id="ARBA00012732"/>
    </source>
</evidence>
<name>A0A2D0Q1X5_ICTPU</name>
<dbReference type="OrthoDB" id="17373at2759"/>
<sequence length="339" mass="36579">MGIRIELEILAVLLLLTPIASDGSLMSKCELVNQLMSIVPADVTDRQNLVAKIVCHAEETSGFDTSTVNQVNPLDLVGKRKTRAAPISSRPPKTTNPPPKSATSPPPKSATNPPPKSSTSPPPISTTNPPPKSATNPPRKSATSPPPISSTNRPPKLTTSPPPKSATNPPPNTTQMPKAQPRTPLPKLPSTTHEPMFNETENPIAPPPNSLKTENEMNDAYPPLPPNFNSTYMNHSQKIGVNGLWTLYGVFQLADRVACNSSKDLSVNICNMDCSKLTDDDLADDINCVLTIINSKPTRKGIPGRQEEANKLIRIMKDTLMNTCANQDYSQYLANCIAP</sequence>
<keyword evidence="7" id="KW-1185">Reference proteome</keyword>
<organism evidence="7 8">
    <name type="scientific">Ictalurus punctatus</name>
    <name type="common">Channel catfish</name>
    <name type="synonym">Silurus punctatus</name>
    <dbReference type="NCBI Taxonomy" id="7998"/>
    <lineage>
        <taxon>Eukaryota</taxon>
        <taxon>Metazoa</taxon>
        <taxon>Chordata</taxon>
        <taxon>Craniata</taxon>
        <taxon>Vertebrata</taxon>
        <taxon>Euteleostomi</taxon>
        <taxon>Actinopterygii</taxon>
        <taxon>Neopterygii</taxon>
        <taxon>Teleostei</taxon>
        <taxon>Ostariophysi</taxon>
        <taxon>Siluriformes</taxon>
        <taxon>Ictaluridae</taxon>
        <taxon>Ictalurus</taxon>
    </lineage>
</organism>
<dbReference type="EC" id="3.2.1.17" evidence="1"/>
<feature type="compositionally biased region" description="Pro residues" evidence="4">
    <location>
        <begin position="94"/>
        <end position="132"/>
    </location>
</feature>
<feature type="region of interest" description="Disordered" evidence="4">
    <location>
        <begin position="74"/>
        <end position="223"/>
    </location>
</feature>
<evidence type="ECO:0000313" key="7">
    <source>
        <dbReference type="Proteomes" id="UP000221080"/>
    </source>
</evidence>
<dbReference type="PROSITE" id="PS51348">
    <property type="entry name" value="GLYCOSYL_HYDROL_F22_2"/>
    <property type="match status" value="1"/>
</dbReference>
<keyword evidence="5" id="KW-0732">Signal</keyword>
<feature type="domain" description="Glycosyl hydrolases family 22 (GH22)" evidence="6">
    <location>
        <begin position="270"/>
        <end position="288"/>
    </location>
</feature>
<accession>A0A2D0Q1X5</accession>
<evidence type="ECO:0000256" key="4">
    <source>
        <dbReference type="SAM" id="MobiDB-lite"/>
    </source>
</evidence>
<dbReference type="Pfam" id="PF00062">
    <property type="entry name" value="Lys"/>
    <property type="match status" value="1"/>
</dbReference>
<evidence type="ECO:0000256" key="3">
    <source>
        <dbReference type="ARBA" id="ARBA00023157"/>
    </source>
</evidence>
<reference evidence="7" key="1">
    <citation type="journal article" date="2016" name="Nat. Commun.">
        <title>The channel catfish genome sequence provides insights into the evolution of scale formation in teleosts.</title>
        <authorList>
            <person name="Liu Z."/>
            <person name="Liu S."/>
            <person name="Yao J."/>
            <person name="Bao L."/>
            <person name="Zhang J."/>
            <person name="Li Y."/>
            <person name="Jiang C."/>
            <person name="Sun L."/>
            <person name="Wang R."/>
            <person name="Zhang Y."/>
            <person name="Zhou T."/>
            <person name="Zeng Q."/>
            <person name="Fu Q."/>
            <person name="Gao S."/>
            <person name="Li N."/>
            <person name="Koren S."/>
            <person name="Jiang Y."/>
            <person name="Zimin A."/>
            <person name="Xu P."/>
            <person name="Phillippy A.M."/>
            <person name="Geng X."/>
            <person name="Song L."/>
            <person name="Sun F."/>
            <person name="Li C."/>
            <person name="Wang X."/>
            <person name="Chen A."/>
            <person name="Jin Y."/>
            <person name="Yuan Z."/>
            <person name="Yang Y."/>
            <person name="Tan S."/>
            <person name="Peatman E."/>
            <person name="Lu J."/>
            <person name="Qin Z."/>
            <person name="Dunham R."/>
            <person name="Li Z."/>
            <person name="Sonstegard T."/>
            <person name="Feng J."/>
            <person name="Danzmann R.G."/>
            <person name="Schroeder S."/>
            <person name="Scheffler B."/>
            <person name="Duke M.V."/>
            <person name="Ballard L."/>
            <person name="Kucuktas H."/>
            <person name="Kaltenboeck L."/>
            <person name="Liu H."/>
            <person name="Armbruster J."/>
            <person name="Xie Y."/>
            <person name="Kirby M.L."/>
            <person name="Tian Y."/>
            <person name="Flanagan M.E."/>
            <person name="Mu W."/>
            <person name="Waldbieser G.C."/>
        </authorList>
    </citation>
    <scope>NUCLEOTIDE SEQUENCE [LARGE SCALE GENOMIC DNA]</scope>
    <source>
        <strain evidence="7">SDA103</strain>
    </source>
</reference>
<feature type="signal peptide" evidence="5">
    <location>
        <begin position="1"/>
        <end position="21"/>
    </location>
</feature>
<dbReference type="InterPro" id="IPR001916">
    <property type="entry name" value="Glyco_hydro_22"/>
</dbReference>
<dbReference type="Gene3D" id="1.10.530.10">
    <property type="match status" value="2"/>
</dbReference>
<dbReference type="Proteomes" id="UP000221080">
    <property type="component" value="Chromosome 26"/>
</dbReference>
<evidence type="ECO:0000313" key="8">
    <source>
        <dbReference type="RefSeq" id="XP_017312733.2"/>
    </source>
</evidence>
<proteinExistence type="predicted"/>
<evidence type="ECO:0000256" key="2">
    <source>
        <dbReference type="ARBA" id="ARBA00022638"/>
    </source>
</evidence>
<gene>
    <name evidence="8" type="primary">LOC108258544</name>
</gene>
<dbReference type="GO" id="GO:0003796">
    <property type="term" value="F:lysozyme activity"/>
    <property type="evidence" value="ECO:0007669"/>
    <property type="project" value="UniProtKB-EC"/>
</dbReference>
<dbReference type="SUPFAM" id="SSF53955">
    <property type="entry name" value="Lysozyme-like"/>
    <property type="match status" value="1"/>
</dbReference>